<dbReference type="Proteomes" id="UP000054988">
    <property type="component" value="Unassembled WGS sequence"/>
</dbReference>
<accession>A0A0W0F7D5</accession>
<comment type="caution">
    <text evidence="2">The sequence shown here is derived from an EMBL/GenBank/DDBJ whole genome shotgun (WGS) entry which is preliminary data.</text>
</comment>
<evidence type="ECO:0000256" key="1">
    <source>
        <dbReference type="SAM" id="MobiDB-lite"/>
    </source>
</evidence>
<gene>
    <name evidence="2" type="ORF">WG66_15374</name>
</gene>
<reference evidence="2 3" key="1">
    <citation type="submission" date="2015-12" db="EMBL/GenBank/DDBJ databases">
        <title>Draft genome sequence of Moniliophthora roreri, the causal agent of frosty pod rot of cacao.</title>
        <authorList>
            <person name="Aime M.C."/>
            <person name="Diaz-Valderrama J.R."/>
            <person name="Kijpornyongpan T."/>
            <person name="Phillips-Mora W."/>
        </authorList>
    </citation>
    <scope>NUCLEOTIDE SEQUENCE [LARGE SCALE GENOMIC DNA]</scope>
    <source>
        <strain evidence="2 3">MCA 2952</strain>
    </source>
</reference>
<feature type="region of interest" description="Disordered" evidence="1">
    <location>
        <begin position="55"/>
        <end position="81"/>
    </location>
</feature>
<feature type="compositionally biased region" description="Basic and acidic residues" evidence="1">
    <location>
        <begin position="59"/>
        <end position="81"/>
    </location>
</feature>
<sequence length="234" mass="26800">MLGNDYQSVNFHAQSGSLSTSKSNPQQTGTSTFSLIQWFHRRAMKQYQLCNSREFSSTETDRNCEERLRKASEASRGPEEEPAHVWEAGLQFIDHSRHSDRRMTITVPHLATTDDNLQNINETFHQSTIVTSLPHILWIPGRPPSRIRNVVRSQKRIDNSDTSTSSSIRIPPARVFLSVRRRMLLYLAYLNELYDGPNIEFGSDLGRLFQLSSFYRLHSATLLSRYGITQANPS</sequence>
<evidence type="ECO:0000313" key="2">
    <source>
        <dbReference type="EMBL" id="KTB32050.1"/>
    </source>
</evidence>
<evidence type="ECO:0000313" key="3">
    <source>
        <dbReference type="Proteomes" id="UP000054988"/>
    </source>
</evidence>
<protein>
    <submittedName>
        <fullName evidence="2">Uncharacterized protein</fullName>
    </submittedName>
</protein>
<proteinExistence type="predicted"/>
<name>A0A0W0F7D5_MONRR</name>
<organism evidence="2 3">
    <name type="scientific">Moniliophthora roreri</name>
    <name type="common">Frosty pod rot fungus</name>
    <name type="synonym">Monilia roreri</name>
    <dbReference type="NCBI Taxonomy" id="221103"/>
    <lineage>
        <taxon>Eukaryota</taxon>
        <taxon>Fungi</taxon>
        <taxon>Dikarya</taxon>
        <taxon>Basidiomycota</taxon>
        <taxon>Agaricomycotina</taxon>
        <taxon>Agaricomycetes</taxon>
        <taxon>Agaricomycetidae</taxon>
        <taxon>Agaricales</taxon>
        <taxon>Marasmiineae</taxon>
        <taxon>Marasmiaceae</taxon>
        <taxon>Moniliophthora</taxon>
    </lineage>
</organism>
<dbReference type="AlphaFoldDB" id="A0A0W0F7D5"/>
<dbReference type="EMBL" id="LATX01002265">
    <property type="protein sequence ID" value="KTB32050.1"/>
    <property type="molecule type" value="Genomic_DNA"/>
</dbReference>